<keyword evidence="4" id="KW-1185">Reference proteome</keyword>
<dbReference type="PROSITE" id="PS50404">
    <property type="entry name" value="GST_NTER"/>
    <property type="match status" value="1"/>
</dbReference>
<feature type="domain" description="GST N-terminal" evidence="1">
    <location>
        <begin position="1"/>
        <end position="81"/>
    </location>
</feature>
<evidence type="ECO:0000259" key="2">
    <source>
        <dbReference type="PROSITE" id="PS50405"/>
    </source>
</evidence>
<reference evidence="3 4" key="1">
    <citation type="submission" date="2019-03" db="EMBL/GenBank/DDBJ databases">
        <title>Genomic Encyclopedia of Type Strains, Phase IV (KMG-IV): sequencing the most valuable type-strain genomes for metagenomic binning, comparative biology and taxonomic classification.</title>
        <authorList>
            <person name="Goeker M."/>
        </authorList>
    </citation>
    <scope>NUCLEOTIDE SEQUENCE [LARGE SCALE GENOMIC DNA]</scope>
    <source>
        <strain evidence="3 4">DSM 26377</strain>
    </source>
</reference>
<dbReference type="OrthoDB" id="9782992at2"/>
<keyword evidence="3" id="KW-0808">Transferase</keyword>
<dbReference type="InterPro" id="IPR036249">
    <property type="entry name" value="Thioredoxin-like_sf"/>
</dbReference>
<dbReference type="InterPro" id="IPR004045">
    <property type="entry name" value="Glutathione_S-Trfase_N"/>
</dbReference>
<dbReference type="InterPro" id="IPR040079">
    <property type="entry name" value="Glutathione_S-Trfase"/>
</dbReference>
<comment type="caution">
    <text evidence="3">The sequence shown here is derived from an EMBL/GenBank/DDBJ whole genome shotgun (WGS) entry which is preliminary data.</text>
</comment>
<accession>A0A4R7NWV9</accession>
<dbReference type="EMBL" id="SOBT01000011">
    <property type="protein sequence ID" value="TDU25578.1"/>
    <property type="molecule type" value="Genomic_DNA"/>
</dbReference>
<dbReference type="RefSeq" id="WP_133883189.1">
    <property type="nucleotide sequence ID" value="NZ_MWIN01000008.1"/>
</dbReference>
<feature type="domain" description="GST C-terminal" evidence="2">
    <location>
        <begin position="86"/>
        <end position="212"/>
    </location>
</feature>
<dbReference type="SUPFAM" id="SSF47616">
    <property type="entry name" value="GST C-terminal domain-like"/>
    <property type="match status" value="1"/>
</dbReference>
<organism evidence="3 4">
    <name type="scientific">Panacagrimonas perspica</name>
    <dbReference type="NCBI Taxonomy" id="381431"/>
    <lineage>
        <taxon>Bacteria</taxon>
        <taxon>Pseudomonadati</taxon>
        <taxon>Pseudomonadota</taxon>
        <taxon>Gammaproteobacteria</taxon>
        <taxon>Nevskiales</taxon>
        <taxon>Nevskiaceae</taxon>
        <taxon>Panacagrimonas</taxon>
    </lineage>
</organism>
<dbReference type="Gene3D" id="1.20.1050.10">
    <property type="match status" value="1"/>
</dbReference>
<dbReference type="Proteomes" id="UP000295341">
    <property type="component" value="Unassembled WGS sequence"/>
</dbReference>
<dbReference type="PROSITE" id="PS50405">
    <property type="entry name" value="GST_CTER"/>
    <property type="match status" value="1"/>
</dbReference>
<dbReference type="PANTHER" id="PTHR44051:SF8">
    <property type="entry name" value="GLUTATHIONE S-TRANSFERASE GSTA"/>
    <property type="match status" value="1"/>
</dbReference>
<dbReference type="Pfam" id="PF13417">
    <property type="entry name" value="GST_N_3"/>
    <property type="match status" value="1"/>
</dbReference>
<protein>
    <submittedName>
        <fullName evidence="3">Glutathione S-transferase</fullName>
    </submittedName>
</protein>
<evidence type="ECO:0000259" key="1">
    <source>
        <dbReference type="PROSITE" id="PS50404"/>
    </source>
</evidence>
<dbReference type="Gene3D" id="3.40.30.10">
    <property type="entry name" value="Glutaredoxin"/>
    <property type="match status" value="1"/>
</dbReference>
<gene>
    <name evidence="3" type="ORF">DFR24_4017</name>
</gene>
<name>A0A4R7NWV9_9GAMM</name>
<evidence type="ECO:0000313" key="3">
    <source>
        <dbReference type="EMBL" id="TDU25578.1"/>
    </source>
</evidence>
<dbReference type="SFLD" id="SFLDS00019">
    <property type="entry name" value="Glutathione_Transferase_(cytos"/>
    <property type="match status" value="1"/>
</dbReference>
<sequence length="212" mass="24150">MKLYNWQFAPNCRRVRMFVLEKKLDLPAIEEVIGSGLRLKPEYFETWPHAMVPMLETDEGQQIGEAMAICRYFEERFPEPNLMGRTAVEKGTIEMWERRAYDECLIGTAEVFRNSHPDFVDRGLPGTTAKVPQIPALIERGKGRVARYYQKIEAQLAEQEWVAGSRFSVADITTLCAMDFAIAVGMPIPPECPSTARWHDQVNARPTAKLSV</sequence>
<dbReference type="InterPro" id="IPR004046">
    <property type="entry name" value="GST_C"/>
</dbReference>
<dbReference type="Pfam" id="PF00043">
    <property type="entry name" value="GST_C"/>
    <property type="match status" value="1"/>
</dbReference>
<dbReference type="PANTHER" id="PTHR44051">
    <property type="entry name" value="GLUTATHIONE S-TRANSFERASE-RELATED"/>
    <property type="match status" value="1"/>
</dbReference>
<dbReference type="AlphaFoldDB" id="A0A4R7NWV9"/>
<dbReference type="SUPFAM" id="SSF52833">
    <property type="entry name" value="Thioredoxin-like"/>
    <property type="match status" value="1"/>
</dbReference>
<dbReference type="SFLD" id="SFLDG00358">
    <property type="entry name" value="Main_(cytGST)"/>
    <property type="match status" value="1"/>
</dbReference>
<proteinExistence type="predicted"/>
<dbReference type="InterPro" id="IPR036282">
    <property type="entry name" value="Glutathione-S-Trfase_C_sf"/>
</dbReference>
<evidence type="ECO:0000313" key="4">
    <source>
        <dbReference type="Proteomes" id="UP000295341"/>
    </source>
</evidence>
<dbReference type="GO" id="GO:0016740">
    <property type="term" value="F:transferase activity"/>
    <property type="evidence" value="ECO:0007669"/>
    <property type="project" value="UniProtKB-KW"/>
</dbReference>
<dbReference type="InterPro" id="IPR010987">
    <property type="entry name" value="Glutathione-S-Trfase_C-like"/>
</dbReference>